<dbReference type="OrthoDB" id="1686126at2759"/>
<reference evidence="1" key="1">
    <citation type="submission" date="2020-01" db="EMBL/GenBank/DDBJ databases">
        <title>Genome sequence of Kobresia littledalei, the first chromosome-level genome in the family Cyperaceae.</title>
        <authorList>
            <person name="Qu G."/>
        </authorList>
    </citation>
    <scope>NUCLEOTIDE SEQUENCE</scope>
    <source>
        <strain evidence="1">C.B.Clarke</strain>
        <tissue evidence="1">Leaf</tissue>
    </source>
</reference>
<dbReference type="AlphaFoldDB" id="A0A833W2S5"/>
<dbReference type="Proteomes" id="UP000623129">
    <property type="component" value="Unassembled WGS sequence"/>
</dbReference>
<accession>A0A833W2S5</accession>
<evidence type="ECO:0000313" key="2">
    <source>
        <dbReference type="Proteomes" id="UP000623129"/>
    </source>
</evidence>
<gene>
    <name evidence="1" type="ORF">FCM35_KLT10108</name>
</gene>
<comment type="caution">
    <text evidence="1">The sequence shown here is derived from an EMBL/GenBank/DDBJ whole genome shotgun (WGS) entry which is preliminary data.</text>
</comment>
<evidence type="ECO:0000313" key="1">
    <source>
        <dbReference type="EMBL" id="KAF3341264.1"/>
    </source>
</evidence>
<proteinExistence type="predicted"/>
<protein>
    <submittedName>
        <fullName evidence="1">Phototropin</fullName>
    </submittedName>
</protein>
<sequence length="152" mass="16944">MEGFKGWVYWYICGARQKEKALSSTTEAVQTVRHPCQPQLEVELPTKVNEPEKLGTVDSHQITISEAKGSLNHPAVSLHSMTSKGGVQYFIGVQLDGSDHVEPLRIRLSEQTELQSAKLVEATTENVDGAVRELPDPNLVRFDGTQNWLTTW</sequence>
<dbReference type="Gene3D" id="3.30.450.20">
    <property type="entry name" value="PAS domain"/>
    <property type="match status" value="1"/>
</dbReference>
<keyword evidence="2" id="KW-1185">Reference proteome</keyword>
<organism evidence="1 2">
    <name type="scientific">Carex littledalei</name>
    <dbReference type="NCBI Taxonomy" id="544730"/>
    <lineage>
        <taxon>Eukaryota</taxon>
        <taxon>Viridiplantae</taxon>
        <taxon>Streptophyta</taxon>
        <taxon>Embryophyta</taxon>
        <taxon>Tracheophyta</taxon>
        <taxon>Spermatophyta</taxon>
        <taxon>Magnoliopsida</taxon>
        <taxon>Liliopsida</taxon>
        <taxon>Poales</taxon>
        <taxon>Cyperaceae</taxon>
        <taxon>Cyperoideae</taxon>
        <taxon>Cariceae</taxon>
        <taxon>Carex</taxon>
        <taxon>Carex subgen. Euthyceras</taxon>
    </lineage>
</organism>
<name>A0A833W2S5_9POAL</name>
<dbReference type="EMBL" id="SWLB01000002">
    <property type="protein sequence ID" value="KAF3341264.1"/>
    <property type="molecule type" value="Genomic_DNA"/>
</dbReference>